<dbReference type="NCBIfam" id="NF002073">
    <property type="entry name" value="PRK00913.1-2"/>
    <property type="match status" value="1"/>
</dbReference>
<dbReference type="PANTHER" id="PTHR11963:SF23">
    <property type="entry name" value="CYTOSOL AMINOPEPTIDASE"/>
    <property type="match status" value="1"/>
</dbReference>
<comment type="cofactor">
    <cofactor evidence="8">
        <name>Mn(2+)</name>
        <dbReference type="ChEBI" id="CHEBI:29035"/>
    </cofactor>
    <text evidence="8">Binds 2 manganese ions per subunit.</text>
</comment>
<comment type="subcellular location">
    <subcellularLocation>
        <location evidence="8">Cytoplasm</location>
    </subcellularLocation>
</comment>
<dbReference type="EC" id="3.4.11.1" evidence="8"/>
<keyword evidence="4 8" id="KW-0031">Aminopeptidase</keyword>
<accession>A0ABV6JJV4</accession>
<dbReference type="InterPro" id="IPR011356">
    <property type="entry name" value="Leucine_aapep/pepB"/>
</dbReference>
<feature type="active site" evidence="8">
    <location>
        <position position="365"/>
    </location>
</feature>
<feature type="binding site" evidence="8">
    <location>
        <position position="279"/>
    </location>
    <ligand>
        <name>Mn(2+)</name>
        <dbReference type="ChEBI" id="CHEBI:29035"/>
        <label>2</label>
    </ligand>
</feature>
<dbReference type="Gene3D" id="3.40.220.10">
    <property type="entry name" value="Leucine Aminopeptidase, subunit E, domain 1"/>
    <property type="match status" value="1"/>
</dbReference>
<comment type="function">
    <text evidence="7 8">Presumably involved in the processing and regular turnover of intracellular proteins. Catalyzes the removal of unsubstituted N-terminal amino acids from various peptides.</text>
</comment>
<evidence type="ECO:0000313" key="10">
    <source>
        <dbReference type="EMBL" id="MFC0396086.1"/>
    </source>
</evidence>
<dbReference type="SUPFAM" id="SSF52949">
    <property type="entry name" value="Macro domain-like"/>
    <property type="match status" value="1"/>
</dbReference>
<dbReference type="CDD" id="cd00433">
    <property type="entry name" value="Peptidase_M17"/>
    <property type="match status" value="1"/>
</dbReference>
<keyword evidence="8" id="KW-0479">Metal-binding</keyword>
<feature type="binding site" evidence="8">
    <location>
        <position position="363"/>
    </location>
    <ligand>
        <name>Mn(2+)</name>
        <dbReference type="ChEBI" id="CHEBI:29035"/>
        <label>1</label>
    </ligand>
</feature>
<evidence type="ECO:0000256" key="7">
    <source>
        <dbReference type="ARBA" id="ARBA00049972"/>
    </source>
</evidence>
<dbReference type="RefSeq" id="WP_204817210.1">
    <property type="nucleotide sequence ID" value="NZ_JANHOF010000002.1"/>
</dbReference>
<evidence type="ECO:0000313" key="11">
    <source>
        <dbReference type="Proteomes" id="UP001589818"/>
    </source>
</evidence>
<dbReference type="SUPFAM" id="SSF53187">
    <property type="entry name" value="Zn-dependent exopeptidases"/>
    <property type="match status" value="1"/>
</dbReference>
<dbReference type="InterPro" id="IPR008283">
    <property type="entry name" value="Peptidase_M17_N"/>
</dbReference>
<sequence length="510" mass="53854">MMSEVQFTYGVNNSEAAADFDVIVKLISREELQEEEAEWVHPQLDEALRVHVERGLFKAEPKEVLALPSLGLLPVSHVIYVGIARSELTADSLRDAATAAAKAAGRLKAASVQQLLPEAACAGSSACTPAQAAQAMTEGYALGVFKRKTVKTGDSLRQSTVTSVNFTPAGAAGHSPDSQEQWQAGIQRGKVFAAAVIYARDLTNLPANHLTPELLASEAEVLAGQYGLDIEVLDEWSAAEQGMGGLLGVGQGSANPPRMIVIHYEGASDSAEVWGLIGKGITFDTGGISLKKAEGMEGMICDMAGAASVLGVMRIIGELKPKVNVLAVIPSAENMPSDRSYKPGDVLKMMNGTTVEVVNTDAEGRLVLADGLTTAIKRGATKLVDLATLTGAVGVALGNVATGAITNNEELLEQVMTASKQSGERIWQLPSFPEYRKQLESDAADMKNSGGRMGGTITGGLFIGAFAEDRPWVHLDIAATAWLDRERSWEPKGGTGVMVRTLGELLNKEG</sequence>
<dbReference type="PANTHER" id="PTHR11963">
    <property type="entry name" value="LEUCINE AMINOPEPTIDASE-RELATED"/>
    <property type="match status" value="1"/>
</dbReference>
<evidence type="ECO:0000256" key="6">
    <source>
        <dbReference type="ARBA" id="ARBA00022801"/>
    </source>
</evidence>
<dbReference type="InterPro" id="IPR023042">
    <property type="entry name" value="Peptidase_M17_leu_NH2_pept"/>
</dbReference>
<dbReference type="Pfam" id="PF02789">
    <property type="entry name" value="Peptidase_M17_N"/>
    <property type="match status" value="1"/>
</dbReference>
<dbReference type="EC" id="3.4.11.10" evidence="8"/>
<dbReference type="Proteomes" id="UP001589818">
    <property type="component" value="Unassembled WGS sequence"/>
</dbReference>
<gene>
    <name evidence="8" type="primary">pepA</name>
    <name evidence="10" type="ORF">ACFFJ8_32520</name>
</gene>
<feature type="binding site" evidence="8">
    <location>
        <position position="361"/>
    </location>
    <ligand>
        <name>Mn(2+)</name>
        <dbReference type="ChEBI" id="CHEBI:29035"/>
        <label>1</label>
    </ligand>
</feature>
<dbReference type="PROSITE" id="PS00631">
    <property type="entry name" value="CYTOSOL_AP"/>
    <property type="match status" value="1"/>
</dbReference>
<keyword evidence="5 8" id="KW-0645">Protease</keyword>
<evidence type="ECO:0000256" key="5">
    <source>
        <dbReference type="ARBA" id="ARBA00022670"/>
    </source>
</evidence>
<dbReference type="InterPro" id="IPR043472">
    <property type="entry name" value="Macro_dom-like"/>
</dbReference>
<feature type="binding site" evidence="8">
    <location>
        <position position="284"/>
    </location>
    <ligand>
        <name>Mn(2+)</name>
        <dbReference type="ChEBI" id="CHEBI:29035"/>
        <label>2</label>
    </ligand>
</feature>
<dbReference type="GO" id="GO:0004177">
    <property type="term" value="F:aminopeptidase activity"/>
    <property type="evidence" value="ECO:0007669"/>
    <property type="project" value="UniProtKB-KW"/>
</dbReference>
<keyword evidence="8" id="KW-0464">Manganese</keyword>
<proteinExistence type="inferred from homology"/>
<dbReference type="EMBL" id="JBHLVF010000047">
    <property type="protein sequence ID" value="MFC0396086.1"/>
    <property type="molecule type" value="Genomic_DNA"/>
</dbReference>
<reference evidence="10 11" key="1">
    <citation type="submission" date="2024-09" db="EMBL/GenBank/DDBJ databases">
        <authorList>
            <person name="Sun Q."/>
            <person name="Mori K."/>
        </authorList>
    </citation>
    <scope>NUCLEOTIDE SEQUENCE [LARGE SCALE GENOMIC DNA]</scope>
    <source>
        <strain evidence="10 11">CCM 4839</strain>
    </source>
</reference>
<dbReference type="InterPro" id="IPR000819">
    <property type="entry name" value="Peptidase_M17_C"/>
</dbReference>
<dbReference type="HAMAP" id="MF_00181">
    <property type="entry name" value="Cytosol_peptidase_M17"/>
    <property type="match status" value="1"/>
</dbReference>
<evidence type="ECO:0000256" key="4">
    <source>
        <dbReference type="ARBA" id="ARBA00022438"/>
    </source>
</evidence>
<feature type="active site" evidence="8">
    <location>
        <position position="291"/>
    </location>
</feature>
<dbReference type="Gene3D" id="3.40.630.10">
    <property type="entry name" value="Zn peptidases"/>
    <property type="match status" value="1"/>
</dbReference>
<comment type="similarity">
    <text evidence="3 8">Belongs to the peptidase M17 family.</text>
</comment>
<evidence type="ECO:0000256" key="8">
    <source>
        <dbReference type="HAMAP-Rule" id="MF_00181"/>
    </source>
</evidence>
<feature type="binding site" evidence="8">
    <location>
        <position position="302"/>
    </location>
    <ligand>
        <name>Mn(2+)</name>
        <dbReference type="ChEBI" id="CHEBI:29035"/>
        <label>2</label>
    </ligand>
</feature>
<protein>
    <recommendedName>
        <fullName evidence="8">Probable cytosol aminopeptidase</fullName>
        <ecNumber evidence="8">3.4.11.1</ecNumber>
    </recommendedName>
    <alternativeName>
        <fullName evidence="8">Leucine aminopeptidase</fullName>
        <shortName evidence="8">LAP</shortName>
        <ecNumber evidence="8">3.4.11.10</ecNumber>
    </alternativeName>
    <alternativeName>
        <fullName evidence="8">Leucyl aminopeptidase</fullName>
    </alternativeName>
</protein>
<keyword evidence="6 8" id="KW-0378">Hydrolase</keyword>
<dbReference type="PRINTS" id="PR00481">
    <property type="entry name" value="LAMNOPPTDASE"/>
</dbReference>
<feature type="binding site" evidence="8">
    <location>
        <position position="363"/>
    </location>
    <ligand>
        <name>Mn(2+)</name>
        <dbReference type="ChEBI" id="CHEBI:29035"/>
        <label>2</label>
    </ligand>
</feature>
<comment type="caution">
    <text evidence="10">The sequence shown here is derived from an EMBL/GenBank/DDBJ whole genome shotgun (WGS) entry which is preliminary data.</text>
</comment>
<evidence type="ECO:0000256" key="2">
    <source>
        <dbReference type="ARBA" id="ARBA00000967"/>
    </source>
</evidence>
<comment type="catalytic activity">
    <reaction evidence="1 8">
        <text>Release of an N-terminal amino acid, Xaa-|-Yaa-, in which Xaa is preferably Leu, but may be other amino acids including Pro although not Arg or Lys, and Yaa may be Pro. Amino acid amides and methyl esters are also readily hydrolyzed, but rates on arylamides are exceedingly low.</text>
        <dbReference type="EC" id="3.4.11.1"/>
    </reaction>
</comment>
<evidence type="ECO:0000256" key="1">
    <source>
        <dbReference type="ARBA" id="ARBA00000135"/>
    </source>
</evidence>
<feature type="domain" description="Cytosol aminopeptidase" evidence="9">
    <location>
        <begin position="359"/>
        <end position="366"/>
    </location>
</feature>
<evidence type="ECO:0000259" key="9">
    <source>
        <dbReference type="PROSITE" id="PS00631"/>
    </source>
</evidence>
<organism evidence="10 11">
    <name type="scientific">Paenibacillus mendelii</name>
    <dbReference type="NCBI Taxonomy" id="206163"/>
    <lineage>
        <taxon>Bacteria</taxon>
        <taxon>Bacillati</taxon>
        <taxon>Bacillota</taxon>
        <taxon>Bacilli</taxon>
        <taxon>Bacillales</taxon>
        <taxon>Paenibacillaceae</taxon>
        <taxon>Paenibacillus</taxon>
    </lineage>
</organism>
<keyword evidence="8" id="KW-0963">Cytoplasm</keyword>
<feature type="binding site" evidence="8">
    <location>
        <position position="284"/>
    </location>
    <ligand>
        <name>Mn(2+)</name>
        <dbReference type="ChEBI" id="CHEBI:29035"/>
        <label>1</label>
    </ligand>
</feature>
<dbReference type="NCBIfam" id="NF002083">
    <property type="entry name" value="PRK00913.3-5"/>
    <property type="match status" value="1"/>
</dbReference>
<keyword evidence="11" id="KW-1185">Reference proteome</keyword>
<evidence type="ECO:0000256" key="3">
    <source>
        <dbReference type="ARBA" id="ARBA00009528"/>
    </source>
</evidence>
<dbReference type="Pfam" id="PF00883">
    <property type="entry name" value="Peptidase_M17"/>
    <property type="match status" value="1"/>
</dbReference>
<name>A0ABV6JJV4_9BACL</name>
<comment type="catalytic activity">
    <reaction evidence="2 8">
        <text>Release of an N-terminal amino acid, preferentially leucine, but not glutamic or aspartic acids.</text>
        <dbReference type="EC" id="3.4.11.10"/>
    </reaction>
</comment>